<comment type="caution">
    <text evidence="1">The sequence shown here is derived from an EMBL/GenBank/DDBJ whole genome shotgun (WGS) entry which is preliminary data.</text>
</comment>
<gene>
    <name evidence="1" type="ORF">GCM10023156_19990</name>
</gene>
<sequence>MLWHSYELHLLEASVILKVVEKHTKKGIEFLSGCGCAALHETKWVLAPSTNAQDKAGNRVIEQEESPTASNTIKLLWEIS</sequence>
<proteinExistence type="predicted"/>
<accession>A0ABP8MM38</accession>
<reference evidence="2" key="1">
    <citation type="journal article" date="2019" name="Int. J. Syst. Evol. Microbiol.">
        <title>The Global Catalogue of Microorganisms (GCM) 10K type strain sequencing project: providing services to taxonomists for standard genome sequencing and annotation.</title>
        <authorList>
            <consortium name="The Broad Institute Genomics Platform"/>
            <consortium name="The Broad Institute Genome Sequencing Center for Infectious Disease"/>
            <person name="Wu L."/>
            <person name="Ma J."/>
        </authorList>
    </citation>
    <scope>NUCLEOTIDE SEQUENCE [LARGE SCALE GENOMIC DNA]</scope>
    <source>
        <strain evidence="2">JCM 17759</strain>
    </source>
</reference>
<evidence type="ECO:0000313" key="2">
    <source>
        <dbReference type="Proteomes" id="UP001500840"/>
    </source>
</evidence>
<protein>
    <submittedName>
        <fullName evidence="1">Uncharacterized protein</fullName>
    </submittedName>
</protein>
<keyword evidence="2" id="KW-1185">Reference proteome</keyword>
<dbReference type="EMBL" id="BAABGA010000024">
    <property type="protein sequence ID" value="GAA4451665.1"/>
    <property type="molecule type" value="Genomic_DNA"/>
</dbReference>
<name>A0ABP8MM38_9BACT</name>
<dbReference type="Proteomes" id="UP001500840">
    <property type="component" value="Unassembled WGS sequence"/>
</dbReference>
<organism evidence="1 2">
    <name type="scientific">Novipirellula rosea</name>
    <dbReference type="NCBI Taxonomy" id="1031540"/>
    <lineage>
        <taxon>Bacteria</taxon>
        <taxon>Pseudomonadati</taxon>
        <taxon>Planctomycetota</taxon>
        <taxon>Planctomycetia</taxon>
        <taxon>Pirellulales</taxon>
        <taxon>Pirellulaceae</taxon>
        <taxon>Novipirellula</taxon>
    </lineage>
</organism>
<evidence type="ECO:0000313" key="1">
    <source>
        <dbReference type="EMBL" id="GAA4451665.1"/>
    </source>
</evidence>